<protein>
    <submittedName>
        <fullName evidence="4">Putrescine aminotransferase</fullName>
        <ecNumber evidence="4">2.6.1.82</ecNumber>
    </submittedName>
</protein>
<evidence type="ECO:0000313" key="5">
    <source>
        <dbReference type="Proteomes" id="UP001204798"/>
    </source>
</evidence>
<dbReference type="InterPro" id="IPR015421">
    <property type="entry name" value="PyrdxlP-dep_Trfase_major"/>
</dbReference>
<keyword evidence="4" id="KW-0808">Transferase</keyword>
<keyword evidence="5" id="KW-1185">Reference proteome</keyword>
<organism evidence="4 5">
    <name type="scientific">Candidatus Fervidibacter sacchari</name>
    <dbReference type="NCBI Taxonomy" id="1448929"/>
    <lineage>
        <taxon>Bacteria</taxon>
        <taxon>Candidatus Fervidibacterota</taxon>
        <taxon>Candidatus Fervidibacter</taxon>
    </lineage>
</organism>
<dbReference type="SUPFAM" id="SSF53383">
    <property type="entry name" value="PLP-dependent transferases"/>
    <property type="match status" value="1"/>
</dbReference>
<gene>
    <name evidence="4" type="ORF">M2350_003071</name>
</gene>
<name>A0ABT2ET76_9BACT</name>
<comment type="caution">
    <text evidence="4">The sequence shown here is derived from an EMBL/GenBank/DDBJ whole genome shotgun (WGS) entry which is preliminary data.</text>
</comment>
<dbReference type="PROSITE" id="PS00600">
    <property type="entry name" value="AA_TRANSFER_CLASS_3"/>
    <property type="match status" value="1"/>
</dbReference>
<dbReference type="Pfam" id="PF00202">
    <property type="entry name" value="Aminotran_3"/>
    <property type="match status" value="1"/>
</dbReference>
<keyword evidence="4" id="KW-0032">Aminotransferase</keyword>
<dbReference type="EC" id="2.6.1.82" evidence="4"/>
<dbReference type="PIRSF" id="PIRSF000521">
    <property type="entry name" value="Transaminase_4ab_Lys_Orn"/>
    <property type="match status" value="1"/>
</dbReference>
<comment type="similarity">
    <text evidence="3">Belongs to the class-III pyridoxal-phosphate-dependent aminotransferase family.</text>
</comment>
<accession>A0ABT2ET76</accession>
<dbReference type="Gene3D" id="3.90.1150.10">
    <property type="entry name" value="Aspartate Aminotransferase, domain 1"/>
    <property type="match status" value="1"/>
</dbReference>
<dbReference type="Gene3D" id="3.40.640.10">
    <property type="entry name" value="Type I PLP-dependent aspartate aminotransferase-like (Major domain)"/>
    <property type="match status" value="1"/>
</dbReference>
<proteinExistence type="inferred from homology"/>
<reference evidence="4 5" key="1">
    <citation type="submission" date="2022-08" db="EMBL/GenBank/DDBJ databases">
        <title>Bacterial and archaeal communities from various locations to study Microbial Dark Matter (Phase II).</title>
        <authorList>
            <person name="Stepanauskas R."/>
        </authorList>
    </citation>
    <scope>NUCLEOTIDE SEQUENCE [LARGE SCALE GENOMIC DNA]</scope>
    <source>
        <strain evidence="4 5">PD1</strain>
    </source>
</reference>
<dbReference type="InterPro" id="IPR015422">
    <property type="entry name" value="PyrdxlP-dep_Trfase_small"/>
</dbReference>
<dbReference type="InterPro" id="IPR015424">
    <property type="entry name" value="PyrdxlP-dep_Trfase"/>
</dbReference>
<dbReference type="CDD" id="cd00610">
    <property type="entry name" value="OAT_like"/>
    <property type="match status" value="1"/>
</dbReference>
<sequence length="415" mass="44930">MSESERIAELYAKHINPGLARLMKFAGVDGVEVFAEGVWVYDEKGNRYLDFLAGFGALNFGHRHPRIVEAVKSQLDKIPLSSRVLFNALQAELASKLAAITPGKLQFCFFCHSGAEAVEACIKFARLATGRRKIVAMKNAYHGKTLGALSASGRDVYRQPFEPLLTWFVHVPFGDKEALSEAVDEDTAAVIVEPIQGEGGVIVPPEDFLPFVRKVCDEVGALLIVDEVQTGLGRTGKNFAVEHWNVEPDLMALAKSLGGGVVPLGAAVGTQRVFEPLFDRPLLHSSTLGGNPLACAAGLAALKVLQEERLAEHAAEMGKLLMDGLNSLRERFPDLIADVRGKGLLVGVEFANEDFAALTAAGLLQRRVLTAYTLNNPRVIRLEPPLIVQPEHIDQALKAFAEALAQVRNLVAVLS</sequence>
<dbReference type="RefSeq" id="WP_259100512.1">
    <property type="nucleotide sequence ID" value="NZ_CP130454.1"/>
</dbReference>
<dbReference type="PANTHER" id="PTHR11986">
    <property type="entry name" value="AMINOTRANSFERASE CLASS III"/>
    <property type="match status" value="1"/>
</dbReference>
<dbReference type="GO" id="GO:0033094">
    <property type="term" value="F:putrescine--2-oxoglutarate transaminase activity"/>
    <property type="evidence" value="ECO:0007669"/>
    <property type="project" value="UniProtKB-EC"/>
</dbReference>
<dbReference type="PANTHER" id="PTHR11986:SF121">
    <property type="entry name" value="BLR3010 PROTEIN"/>
    <property type="match status" value="1"/>
</dbReference>
<evidence type="ECO:0000256" key="3">
    <source>
        <dbReference type="RuleBase" id="RU003560"/>
    </source>
</evidence>
<evidence type="ECO:0000313" key="4">
    <source>
        <dbReference type="EMBL" id="MCS3920636.1"/>
    </source>
</evidence>
<evidence type="ECO:0000256" key="1">
    <source>
        <dbReference type="ARBA" id="ARBA00001933"/>
    </source>
</evidence>
<dbReference type="EMBL" id="JANUCP010000006">
    <property type="protein sequence ID" value="MCS3920636.1"/>
    <property type="molecule type" value="Genomic_DNA"/>
</dbReference>
<comment type="cofactor">
    <cofactor evidence="1">
        <name>pyridoxal 5'-phosphate</name>
        <dbReference type="ChEBI" id="CHEBI:597326"/>
    </cofactor>
</comment>
<dbReference type="InterPro" id="IPR049704">
    <property type="entry name" value="Aminotrans_3_PPA_site"/>
</dbReference>
<dbReference type="Proteomes" id="UP001204798">
    <property type="component" value="Unassembled WGS sequence"/>
</dbReference>
<keyword evidence="2 3" id="KW-0663">Pyridoxal phosphate</keyword>
<dbReference type="InterPro" id="IPR050103">
    <property type="entry name" value="Class-III_PLP-dep_AT"/>
</dbReference>
<evidence type="ECO:0000256" key="2">
    <source>
        <dbReference type="ARBA" id="ARBA00022898"/>
    </source>
</evidence>
<dbReference type="InterPro" id="IPR005814">
    <property type="entry name" value="Aminotrans_3"/>
</dbReference>